<feature type="compositionally biased region" description="Basic residues" evidence="1">
    <location>
        <begin position="128"/>
        <end position="139"/>
    </location>
</feature>
<keyword evidence="2" id="KW-1133">Transmembrane helix</keyword>
<evidence type="ECO:0000256" key="2">
    <source>
        <dbReference type="SAM" id="Phobius"/>
    </source>
</evidence>
<sequence length="145" mass="15812">MVPKRAFWAATGYAAGFGTSIWAVRKAKAAARRFTPSEVVTRTAASAGATKRRIGDALGEAFVEGRDVMRSREAEMRADIEARGVKSSILEPGAEEEQAISPTLRANLRLVEEDPTPLELESESGARGGRHISKRASMRTRRDVR</sequence>
<feature type="transmembrane region" description="Helical" evidence="2">
    <location>
        <begin position="6"/>
        <end position="24"/>
    </location>
</feature>
<proteinExistence type="predicted"/>
<evidence type="ECO:0000256" key="1">
    <source>
        <dbReference type="SAM" id="MobiDB-lite"/>
    </source>
</evidence>
<keyword evidence="2" id="KW-0472">Membrane</keyword>
<evidence type="ECO:0000313" key="4">
    <source>
        <dbReference type="EMBL" id="CAB4773104.1"/>
    </source>
</evidence>
<reference evidence="5" key="1">
    <citation type="submission" date="2020-05" db="EMBL/GenBank/DDBJ databases">
        <authorList>
            <person name="Chiriac C."/>
            <person name="Salcher M."/>
            <person name="Ghai R."/>
            <person name="Kavagutti S V."/>
        </authorList>
    </citation>
    <scope>NUCLEOTIDE SEQUENCE</scope>
</reference>
<accession>A0A6J7DHR3</accession>
<dbReference type="EMBL" id="CAFBLK010000115">
    <property type="protein sequence ID" value="CAB4868404.1"/>
    <property type="molecule type" value="Genomic_DNA"/>
</dbReference>
<dbReference type="EMBL" id="CAEZZU010000036">
    <property type="protein sequence ID" value="CAB4773104.1"/>
    <property type="molecule type" value="Genomic_DNA"/>
</dbReference>
<name>A0A6J7DHR3_9ZZZZ</name>
<evidence type="ECO:0000313" key="5">
    <source>
        <dbReference type="EMBL" id="CAB4868404.1"/>
    </source>
</evidence>
<dbReference type="AlphaFoldDB" id="A0A6J7DHR3"/>
<protein>
    <submittedName>
        <fullName evidence="5">Unannotated protein</fullName>
    </submittedName>
</protein>
<dbReference type="EMBL" id="CAEZWM010000014">
    <property type="protein sequence ID" value="CAB4647973.1"/>
    <property type="molecule type" value="Genomic_DNA"/>
</dbReference>
<organism evidence="5">
    <name type="scientific">freshwater metagenome</name>
    <dbReference type="NCBI Taxonomy" id="449393"/>
    <lineage>
        <taxon>unclassified sequences</taxon>
        <taxon>metagenomes</taxon>
        <taxon>ecological metagenomes</taxon>
    </lineage>
</organism>
<gene>
    <name evidence="3" type="ORF">UFOPK2242_00228</name>
    <name evidence="4" type="ORF">UFOPK2925_00389</name>
    <name evidence="5" type="ORF">UFOPK3317_00766</name>
</gene>
<feature type="region of interest" description="Disordered" evidence="1">
    <location>
        <begin position="115"/>
        <end position="145"/>
    </location>
</feature>
<keyword evidence="2" id="KW-0812">Transmembrane</keyword>
<evidence type="ECO:0000313" key="3">
    <source>
        <dbReference type="EMBL" id="CAB4647973.1"/>
    </source>
</evidence>